<protein>
    <submittedName>
        <fullName evidence="2">Uncharacterized protein</fullName>
    </submittedName>
</protein>
<proteinExistence type="predicted"/>
<evidence type="ECO:0000313" key="2">
    <source>
        <dbReference type="EMBL" id="RPB20999.1"/>
    </source>
</evidence>
<dbReference type="InParanoid" id="A0A3N4LHP6"/>
<gene>
    <name evidence="2" type="ORF">L211DRAFT_463759</name>
</gene>
<feature type="region of interest" description="Disordered" evidence="1">
    <location>
        <begin position="670"/>
        <end position="692"/>
    </location>
</feature>
<organism evidence="2 3">
    <name type="scientific">Terfezia boudieri ATCC MYA-4762</name>
    <dbReference type="NCBI Taxonomy" id="1051890"/>
    <lineage>
        <taxon>Eukaryota</taxon>
        <taxon>Fungi</taxon>
        <taxon>Dikarya</taxon>
        <taxon>Ascomycota</taxon>
        <taxon>Pezizomycotina</taxon>
        <taxon>Pezizomycetes</taxon>
        <taxon>Pezizales</taxon>
        <taxon>Pezizaceae</taxon>
        <taxon>Terfezia</taxon>
    </lineage>
</organism>
<dbReference type="AlphaFoldDB" id="A0A3N4LHP6"/>
<sequence>MRSPHFQSPQIVWRSSSRSHIMSRIEQLPLELYFLIFEYLAPLPPLGVNIRAHPFLALSRTSQTFRNALLPYLRLQILNCNAVSRKHQQALADPKCNLSLLTPKLLKIWLNATMKHCFSCGKESGRRAIMDSTLVCCVKCDKIVWPQKITMTEAIKKYSIKKEDLFGGVLPFTLGGPWEMAETKDGIIPQKQRLRYGQFMQNNTFTTMFMEDDVRRLASKKHGIEDIDDYLNTKLDKCEFRRAKKEENKFKKRHYFHRLAQQNGLDPATSLKRYEYHLFEQRKCSAISWIRGDLLLKKLGITFVDNNNAPFYRHIDMAPSDSRCYEFLERLMKLNHFLEFDDFKIKRTLEWAGDQFRFKRILYLVKSNDPERQGQYDYEDSLRPGVGDLDATYDAYNDITNDRDDYSCVMMTITGIKDALIDKIPIKIYSADFGSDLEQMIFYRKGYTGEVFQYMEHDAIPKLRAYGIAEWADPIDYCLFEAFIQQFSREGVKPPTFSYTQLRDTWRAKAVVEMGDVLEAEEYRPFNTPWSWLHYPLYLQDVTYENFEHPNPPAPTYTYHPAFITGDYQYGSTTSSHSYFGQNARKYIDAAKAKAENTLQEEKDADQRDWDAKREEEQGRVNTKNSAEEAKWLKTEAAIFAVVEKYGWDLLAEDGGKAWGRAIRAELAGLGDKVDGKGKGKAKAPREGRGRR</sequence>
<keyword evidence="3" id="KW-1185">Reference proteome</keyword>
<evidence type="ECO:0000256" key="1">
    <source>
        <dbReference type="SAM" id="MobiDB-lite"/>
    </source>
</evidence>
<dbReference type="Proteomes" id="UP000267821">
    <property type="component" value="Unassembled WGS sequence"/>
</dbReference>
<evidence type="ECO:0000313" key="3">
    <source>
        <dbReference type="Proteomes" id="UP000267821"/>
    </source>
</evidence>
<dbReference type="EMBL" id="ML121565">
    <property type="protein sequence ID" value="RPB20999.1"/>
    <property type="molecule type" value="Genomic_DNA"/>
</dbReference>
<accession>A0A3N4LHP6</accession>
<feature type="compositionally biased region" description="Basic and acidic residues" evidence="1">
    <location>
        <begin position="672"/>
        <end position="692"/>
    </location>
</feature>
<dbReference type="STRING" id="1051890.A0A3N4LHP6"/>
<reference evidence="2 3" key="1">
    <citation type="journal article" date="2018" name="Nat. Ecol. Evol.">
        <title>Pezizomycetes genomes reveal the molecular basis of ectomycorrhizal truffle lifestyle.</title>
        <authorList>
            <person name="Murat C."/>
            <person name="Payen T."/>
            <person name="Noel B."/>
            <person name="Kuo A."/>
            <person name="Morin E."/>
            <person name="Chen J."/>
            <person name="Kohler A."/>
            <person name="Krizsan K."/>
            <person name="Balestrini R."/>
            <person name="Da Silva C."/>
            <person name="Montanini B."/>
            <person name="Hainaut M."/>
            <person name="Levati E."/>
            <person name="Barry K.W."/>
            <person name="Belfiori B."/>
            <person name="Cichocki N."/>
            <person name="Clum A."/>
            <person name="Dockter R.B."/>
            <person name="Fauchery L."/>
            <person name="Guy J."/>
            <person name="Iotti M."/>
            <person name="Le Tacon F."/>
            <person name="Lindquist E.A."/>
            <person name="Lipzen A."/>
            <person name="Malagnac F."/>
            <person name="Mello A."/>
            <person name="Molinier V."/>
            <person name="Miyauchi S."/>
            <person name="Poulain J."/>
            <person name="Riccioni C."/>
            <person name="Rubini A."/>
            <person name="Sitrit Y."/>
            <person name="Splivallo R."/>
            <person name="Traeger S."/>
            <person name="Wang M."/>
            <person name="Zifcakova L."/>
            <person name="Wipf D."/>
            <person name="Zambonelli A."/>
            <person name="Paolocci F."/>
            <person name="Nowrousian M."/>
            <person name="Ottonello S."/>
            <person name="Baldrian P."/>
            <person name="Spatafora J.W."/>
            <person name="Henrissat B."/>
            <person name="Nagy L.G."/>
            <person name="Aury J.M."/>
            <person name="Wincker P."/>
            <person name="Grigoriev I.V."/>
            <person name="Bonfante P."/>
            <person name="Martin F.M."/>
        </authorList>
    </citation>
    <scope>NUCLEOTIDE SEQUENCE [LARGE SCALE GENOMIC DNA]</scope>
    <source>
        <strain evidence="2 3">ATCC MYA-4762</strain>
    </source>
</reference>
<dbReference type="OrthoDB" id="5313288at2759"/>
<feature type="compositionally biased region" description="Basic and acidic residues" evidence="1">
    <location>
        <begin position="597"/>
        <end position="619"/>
    </location>
</feature>
<feature type="region of interest" description="Disordered" evidence="1">
    <location>
        <begin position="597"/>
        <end position="626"/>
    </location>
</feature>
<name>A0A3N4LHP6_9PEZI</name>